<protein>
    <submittedName>
        <fullName evidence="2">Uncharacterized protein</fullName>
    </submittedName>
</protein>
<name>A0A8E2E5V3_9PEZI</name>
<sequence length="172" mass="19865">MQKPPEYRIMIEFAQTLIREYRDIAKELGNDMKFFMIVLDPYERDIIIWVTHLVHTILDFLFTTIALITGHLLGRSCILTPTHDYRVTNSVRGFWCMPPVNSGLYFNGMDATIRSILTQSLAHGIVDAIYPPDKMYQEAMGLAYRVEGRAKMGIYALLRNELVEEAAENFQK</sequence>
<keyword evidence="1" id="KW-1133">Transmembrane helix</keyword>
<evidence type="ECO:0000313" key="3">
    <source>
        <dbReference type="Proteomes" id="UP000250266"/>
    </source>
</evidence>
<keyword evidence="1" id="KW-0812">Transmembrane</keyword>
<organism evidence="2 3">
    <name type="scientific">Lepidopterella palustris CBS 459.81</name>
    <dbReference type="NCBI Taxonomy" id="1314670"/>
    <lineage>
        <taxon>Eukaryota</taxon>
        <taxon>Fungi</taxon>
        <taxon>Dikarya</taxon>
        <taxon>Ascomycota</taxon>
        <taxon>Pezizomycotina</taxon>
        <taxon>Dothideomycetes</taxon>
        <taxon>Pleosporomycetidae</taxon>
        <taxon>Mytilinidiales</taxon>
        <taxon>Argynnaceae</taxon>
        <taxon>Lepidopterella</taxon>
    </lineage>
</organism>
<accession>A0A8E2E5V3</accession>
<evidence type="ECO:0000313" key="2">
    <source>
        <dbReference type="EMBL" id="OCK77739.1"/>
    </source>
</evidence>
<dbReference type="Gene3D" id="3.90.226.10">
    <property type="entry name" value="2-enoyl-CoA Hydratase, Chain A, domain 1"/>
    <property type="match status" value="1"/>
</dbReference>
<keyword evidence="1" id="KW-0472">Membrane</keyword>
<reference evidence="2 3" key="1">
    <citation type="journal article" date="2016" name="Nat. Commun.">
        <title>Ectomycorrhizal ecology is imprinted in the genome of the dominant symbiotic fungus Cenococcum geophilum.</title>
        <authorList>
            <consortium name="DOE Joint Genome Institute"/>
            <person name="Peter M."/>
            <person name="Kohler A."/>
            <person name="Ohm R.A."/>
            <person name="Kuo A."/>
            <person name="Krutzmann J."/>
            <person name="Morin E."/>
            <person name="Arend M."/>
            <person name="Barry K.W."/>
            <person name="Binder M."/>
            <person name="Choi C."/>
            <person name="Clum A."/>
            <person name="Copeland A."/>
            <person name="Grisel N."/>
            <person name="Haridas S."/>
            <person name="Kipfer T."/>
            <person name="LaButti K."/>
            <person name="Lindquist E."/>
            <person name="Lipzen A."/>
            <person name="Maire R."/>
            <person name="Meier B."/>
            <person name="Mihaltcheva S."/>
            <person name="Molinier V."/>
            <person name="Murat C."/>
            <person name="Poggeler S."/>
            <person name="Quandt C.A."/>
            <person name="Sperisen C."/>
            <person name="Tritt A."/>
            <person name="Tisserant E."/>
            <person name="Crous P.W."/>
            <person name="Henrissat B."/>
            <person name="Nehls U."/>
            <person name="Egli S."/>
            <person name="Spatafora J.W."/>
            <person name="Grigoriev I.V."/>
            <person name="Martin F.M."/>
        </authorList>
    </citation>
    <scope>NUCLEOTIDE SEQUENCE [LARGE SCALE GENOMIC DNA]</scope>
    <source>
        <strain evidence="2 3">CBS 459.81</strain>
    </source>
</reference>
<dbReference type="SUPFAM" id="SSF52096">
    <property type="entry name" value="ClpP/crotonase"/>
    <property type="match status" value="1"/>
</dbReference>
<proteinExistence type="predicted"/>
<dbReference type="InterPro" id="IPR029045">
    <property type="entry name" value="ClpP/crotonase-like_dom_sf"/>
</dbReference>
<dbReference type="EMBL" id="KV745103">
    <property type="protein sequence ID" value="OCK77739.1"/>
    <property type="molecule type" value="Genomic_DNA"/>
</dbReference>
<gene>
    <name evidence="2" type="ORF">K432DRAFT_418427</name>
</gene>
<evidence type="ECO:0000256" key="1">
    <source>
        <dbReference type="SAM" id="Phobius"/>
    </source>
</evidence>
<feature type="transmembrane region" description="Helical" evidence="1">
    <location>
        <begin position="46"/>
        <end position="68"/>
    </location>
</feature>
<dbReference type="Proteomes" id="UP000250266">
    <property type="component" value="Unassembled WGS sequence"/>
</dbReference>
<dbReference type="AlphaFoldDB" id="A0A8E2E5V3"/>
<dbReference type="OrthoDB" id="1696280at2759"/>
<keyword evidence="3" id="KW-1185">Reference proteome</keyword>